<dbReference type="PRINTS" id="PR01041">
    <property type="entry name" value="TRNASYNTHMET"/>
</dbReference>
<evidence type="ECO:0000256" key="4">
    <source>
        <dbReference type="ARBA" id="ARBA00022840"/>
    </source>
</evidence>
<dbReference type="PATRIC" id="fig|1619023.3.peg.161"/>
<name>A0A0G0VK10_9BACT</name>
<accession>A0A0G0VK10</accession>
<evidence type="ECO:0000256" key="1">
    <source>
        <dbReference type="ARBA" id="ARBA00012838"/>
    </source>
</evidence>
<dbReference type="Proteomes" id="UP000033903">
    <property type="component" value="Unassembled WGS sequence"/>
</dbReference>
<feature type="domain" description="Methionyl/Leucyl tRNA synthetase" evidence="9">
    <location>
        <begin position="5"/>
        <end position="136"/>
    </location>
</feature>
<organism evidence="10 11">
    <name type="scientific">Candidatus Yanofskybacteria bacterium GW2011_GWA2_41_22</name>
    <dbReference type="NCBI Taxonomy" id="1619023"/>
    <lineage>
        <taxon>Bacteria</taxon>
        <taxon>Candidatus Yanofskyibacteriota</taxon>
    </lineage>
</organism>
<evidence type="ECO:0000256" key="5">
    <source>
        <dbReference type="ARBA" id="ARBA00022917"/>
    </source>
</evidence>
<evidence type="ECO:0000259" key="9">
    <source>
        <dbReference type="Pfam" id="PF09334"/>
    </source>
</evidence>
<dbReference type="InterPro" id="IPR041872">
    <property type="entry name" value="Anticodon_Met"/>
</dbReference>
<evidence type="ECO:0000313" key="10">
    <source>
        <dbReference type="EMBL" id="KKS01355.1"/>
    </source>
</evidence>
<keyword evidence="2 7" id="KW-0436">Ligase</keyword>
<dbReference type="GO" id="GO:0004825">
    <property type="term" value="F:methionine-tRNA ligase activity"/>
    <property type="evidence" value="ECO:0007669"/>
    <property type="project" value="UniProtKB-EC"/>
</dbReference>
<feature type="domain" description="Methionyl/Valyl/Leucyl/Isoleucyl-tRNA synthetase anticodon-binding" evidence="8">
    <location>
        <begin position="402"/>
        <end position="487"/>
    </location>
</feature>
<dbReference type="Gene3D" id="3.40.50.620">
    <property type="entry name" value="HUPs"/>
    <property type="match status" value="1"/>
</dbReference>
<evidence type="ECO:0000256" key="6">
    <source>
        <dbReference type="ARBA" id="ARBA00023146"/>
    </source>
</evidence>
<dbReference type="EMBL" id="LCBA01000006">
    <property type="protein sequence ID" value="KKS01355.1"/>
    <property type="molecule type" value="Genomic_DNA"/>
</dbReference>
<dbReference type="PANTHER" id="PTHR43326:SF1">
    <property type="entry name" value="METHIONINE--TRNA LIGASE, MITOCHONDRIAL"/>
    <property type="match status" value="1"/>
</dbReference>
<proteinExistence type="inferred from homology"/>
<dbReference type="Gene3D" id="2.170.220.10">
    <property type="match status" value="1"/>
</dbReference>
<dbReference type="PANTHER" id="PTHR43326">
    <property type="entry name" value="METHIONYL-TRNA SYNTHETASE"/>
    <property type="match status" value="1"/>
</dbReference>
<evidence type="ECO:0000256" key="2">
    <source>
        <dbReference type="ARBA" id="ARBA00022598"/>
    </source>
</evidence>
<dbReference type="EC" id="6.1.1.10" evidence="1"/>
<dbReference type="InterPro" id="IPR023457">
    <property type="entry name" value="Met-tRNA_synth_2"/>
</dbReference>
<protein>
    <recommendedName>
        <fullName evidence="1">methionine--tRNA ligase</fullName>
        <ecNumber evidence="1">6.1.1.10</ecNumber>
    </recommendedName>
</protein>
<dbReference type="InterPro" id="IPR009080">
    <property type="entry name" value="tRNAsynth_Ia_anticodon-bd"/>
</dbReference>
<evidence type="ECO:0000313" key="11">
    <source>
        <dbReference type="Proteomes" id="UP000033903"/>
    </source>
</evidence>
<dbReference type="Gene3D" id="1.10.730.10">
    <property type="entry name" value="Isoleucyl-tRNA Synthetase, Domain 1"/>
    <property type="match status" value="1"/>
</dbReference>
<keyword evidence="4 7" id="KW-0067">ATP-binding</keyword>
<dbReference type="SUPFAM" id="SSF52374">
    <property type="entry name" value="Nucleotidylyl transferase"/>
    <property type="match status" value="1"/>
</dbReference>
<dbReference type="GO" id="GO:0006431">
    <property type="term" value="P:methionyl-tRNA aminoacylation"/>
    <property type="evidence" value="ECO:0007669"/>
    <property type="project" value="InterPro"/>
</dbReference>
<evidence type="ECO:0000256" key="7">
    <source>
        <dbReference type="RuleBase" id="RU363039"/>
    </source>
</evidence>
<reference evidence="10 11" key="1">
    <citation type="journal article" date="2015" name="Nature">
        <title>rRNA introns, odd ribosomes, and small enigmatic genomes across a large radiation of phyla.</title>
        <authorList>
            <person name="Brown C.T."/>
            <person name="Hug L.A."/>
            <person name="Thomas B.C."/>
            <person name="Sharon I."/>
            <person name="Castelle C.J."/>
            <person name="Singh A."/>
            <person name="Wilkins M.J."/>
            <person name="Williams K.H."/>
            <person name="Banfield J.F."/>
        </authorList>
    </citation>
    <scope>NUCLEOTIDE SEQUENCE [LARGE SCALE GENOMIC DNA]</scope>
</reference>
<evidence type="ECO:0000259" key="8">
    <source>
        <dbReference type="Pfam" id="PF08264"/>
    </source>
</evidence>
<keyword evidence="5 7" id="KW-0648">Protein biosynthesis</keyword>
<dbReference type="CDD" id="cd00814">
    <property type="entry name" value="MetRS_core"/>
    <property type="match status" value="1"/>
</dbReference>
<comment type="similarity">
    <text evidence="7">Belongs to the class-I aminoacyl-tRNA synthetase family.</text>
</comment>
<dbReference type="GO" id="GO:0005524">
    <property type="term" value="F:ATP binding"/>
    <property type="evidence" value="ECO:0007669"/>
    <property type="project" value="UniProtKB-KW"/>
</dbReference>
<keyword evidence="6 7" id="KW-0030">Aminoacyl-tRNA synthetase</keyword>
<dbReference type="InterPro" id="IPR015413">
    <property type="entry name" value="Methionyl/Leucyl_tRNA_Synth"/>
</dbReference>
<dbReference type="Pfam" id="PF09334">
    <property type="entry name" value="tRNA-synt_1g"/>
    <property type="match status" value="2"/>
</dbReference>
<sequence length="514" mass="58221">MSKFYITTSIAYVNAPPHIGYALELAQADVLARYHRLLGDDTWFLTGTDEHGTKIAKAAAAANLSPEKFTNQISEKFLSLAKVLNISNDNFIRTSDQKRHWPSAQKLWLELAERGDLYKKNYGGLYCIGHEAFIKKSDLKDDVCPLHKTKPEKIEEENWFFKLTSYKKQLKKIIESDELQILPASRKSEVLNLLDDAEDISFSRPSNPPTTAFSGTPSEAVAGEIKWGIPVPDDATQTMYVWADALSNYISAIGYADDNSQSLFKKFWPADIHLVGKDILRFHAIVWPAMLLSASLPLPKSICVHGFVTVDGEKMSKTIGNVVDPFKIIEKYGREVVRYYLLREIPSDEDGDFSEEKLKERYNGDLANGLGNLVQRVATLIENNLDGKLIYDNKLIEPSVTQKISDIVAKYKQNMESFRLHEALTNVWELISFANVYVDDKKPWAAIKHDEKEFLIIITNLMMTLHNIMFLLSPFLPETAENIAKTFGGVLKPEIDNGYEFIVKKIEGLFPRIS</sequence>
<feature type="domain" description="Methionyl/Leucyl tRNA synthetase" evidence="9">
    <location>
        <begin position="137"/>
        <end position="377"/>
    </location>
</feature>
<dbReference type="AlphaFoldDB" id="A0A0G0VK10"/>
<dbReference type="InterPro" id="IPR013155">
    <property type="entry name" value="M/V/L/I-tRNA-synth_anticd-bd"/>
</dbReference>
<dbReference type="CDD" id="cd07957">
    <property type="entry name" value="Anticodon_Ia_Met"/>
    <property type="match status" value="1"/>
</dbReference>
<dbReference type="SUPFAM" id="SSF47323">
    <property type="entry name" value="Anticodon-binding domain of a subclass of class I aminoacyl-tRNA synthetases"/>
    <property type="match status" value="1"/>
</dbReference>
<evidence type="ECO:0000256" key="3">
    <source>
        <dbReference type="ARBA" id="ARBA00022741"/>
    </source>
</evidence>
<keyword evidence="3 7" id="KW-0547">Nucleotide-binding</keyword>
<dbReference type="InterPro" id="IPR033911">
    <property type="entry name" value="MetRS_core"/>
</dbReference>
<gene>
    <name evidence="10" type="ORF">UU54_C0006G0002</name>
</gene>
<dbReference type="Pfam" id="PF08264">
    <property type="entry name" value="Anticodon_1"/>
    <property type="match status" value="1"/>
</dbReference>
<dbReference type="InterPro" id="IPR014729">
    <property type="entry name" value="Rossmann-like_a/b/a_fold"/>
</dbReference>
<comment type="caution">
    <text evidence="10">The sequence shown here is derived from an EMBL/GenBank/DDBJ whole genome shotgun (WGS) entry which is preliminary data.</text>
</comment>